<evidence type="ECO:0000313" key="2">
    <source>
        <dbReference type="Proteomes" id="UP000298493"/>
    </source>
</evidence>
<comment type="caution">
    <text evidence="1">The sequence shown here is derived from an EMBL/GenBank/DDBJ whole genome shotgun (WGS) entry which is preliminary data.</text>
</comment>
<dbReference type="AlphaFoldDB" id="A0A4Z1P5S9"/>
<keyword evidence="2" id="KW-1185">Reference proteome</keyword>
<gene>
    <name evidence="1" type="ORF">E6O75_ATG03101</name>
</gene>
<dbReference type="Proteomes" id="UP000298493">
    <property type="component" value="Unassembled WGS sequence"/>
</dbReference>
<name>A0A4Z1P5S9_9PEZI</name>
<dbReference type="EMBL" id="SNSC02000006">
    <property type="protein sequence ID" value="TID23465.1"/>
    <property type="molecule type" value="Genomic_DNA"/>
</dbReference>
<sequence length="122" mass="13088">MGAAPGPLAHQDAFPLAYQDAFTSALPRYLEDVDGPTKNFPESEFLITIEIRRLCEVPPPPALGCPCSLPPKGSESVRNSQFAIINVCLTTSSHRSHHFCLSRVPVGNGAVGAVRESRSPAF</sequence>
<organism evidence="1 2">
    <name type="scientific">Venturia nashicola</name>
    <dbReference type="NCBI Taxonomy" id="86259"/>
    <lineage>
        <taxon>Eukaryota</taxon>
        <taxon>Fungi</taxon>
        <taxon>Dikarya</taxon>
        <taxon>Ascomycota</taxon>
        <taxon>Pezizomycotina</taxon>
        <taxon>Dothideomycetes</taxon>
        <taxon>Pleosporomycetidae</taxon>
        <taxon>Venturiales</taxon>
        <taxon>Venturiaceae</taxon>
        <taxon>Venturia</taxon>
    </lineage>
</organism>
<reference evidence="1 2" key="1">
    <citation type="submission" date="2019-04" db="EMBL/GenBank/DDBJ databases">
        <title>High contiguity whole genome sequence and gene annotation resource for two Venturia nashicola isolates.</title>
        <authorList>
            <person name="Prokchorchik M."/>
            <person name="Won K."/>
            <person name="Lee Y."/>
            <person name="Choi E.D."/>
            <person name="Segonzac C."/>
            <person name="Sohn K.H."/>
        </authorList>
    </citation>
    <scope>NUCLEOTIDE SEQUENCE [LARGE SCALE GENOMIC DNA]</scope>
    <source>
        <strain evidence="1 2">PRI2</strain>
    </source>
</reference>
<protein>
    <submittedName>
        <fullName evidence="1">Uncharacterized protein</fullName>
    </submittedName>
</protein>
<accession>A0A4Z1P5S9</accession>
<proteinExistence type="predicted"/>
<evidence type="ECO:0000313" key="1">
    <source>
        <dbReference type="EMBL" id="TID23465.1"/>
    </source>
</evidence>